<evidence type="ECO:0000256" key="8">
    <source>
        <dbReference type="ARBA" id="ARBA00025699"/>
    </source>
</evidence>
<dbReference type="EMBL" id="DSZU01000067">
    <property type="protein sequence ID" value="HGV55218.1"/>
    <property type="molecule type" value="Genomic_DNA"/>
</dbReference>
<gene>
    <name evidence="13" type="ORF">ENT73_03930</name>
</gene>
<dbReference type="InterPro" id="IPR029028">
    <property type="entry name" value="Alpha/beta_knot_MTases"/>
</dbReference>
<evidence type="ECO:0000256" key="1">
    <source>
        <dbReference type="ARBA" id="ARBA00004496"/>
    </source>
</evidence>
<dbReference type="GO" id="GO:0005737">
    <property type="term" value="C:cytoplasm"/>
    <property type="evidence" value="ECO:0007669"/>
    <property type="project" value="UniProtKB-SubCell"/>
</dbReference>
<dbReference type="SUPFAM" id="SSF75217">
    <property type="entry name" value="alpha/beta knot"/>
    <property type="match status" value="1"/>
</dbReference>
<dbReference type="SUPFAM" id="SSF88697">
    <property type="entry name" value="PUA domain-like"/>
    <property type="match status" value="1"/>
</dbReference>
<comment type="catalytic activity">
    <reaction evidence="9 10">
        <text>uridine(1498) in 16S rRNA + S-adenosyl-L-methionine = N(3)-methyluridine(1498) in 16S rRNA + S-adenosyl-L-homocysteine + H(+)</text>
        <dbReference type="Rhea" id="RHEA:42920"/>
        <dbReference type="Rhea" id="RHEA-COMP:10283"/>
        <dbReference type="Rhea" id="RHEA-COMP:10284"/>
        <dbReference type="ChEBI" id="CHEBI:15378"/>
        <dbReference type="ChEBI" id="CHEBI:57856"/>
        <dbReference type="ChEBI" id="CHEBI:59789"/>
        <dbReference type="ChEBI" id="CHEBI:65315"/>
        <dbReference type="ChEBI" id="CHEBI:74502"/>
        <dbReference type="EC" id="2.1.1.193"/>
    </reaction>
</comment>
<evidence type="ECO:0000259" key="12">
    <source>
        <dbReference type="Pfam" id="PF20260"/>
    </source>
</evidence>
<keyword evidence="6 10" id="KW-0808">Transferase</keyword>
<name>A0A832GKZ9_9BACT</name>
<dbReference type="PIRSF" id="PIRSF015601">
    <property type="entry name" value="MTase_slr0722"/>
    <property type="match status" value="1"/>
</dbReference>
<dbReference type="GO" id="GO:0070042">
    <property type="term" value="F:rRNA (uridine-N3-)-methyltransferase activity"/>
    <property type="evidence" value="ECO:0007669"/>
    <property type="project" value="TreeGrafter"/>
</dbReference>
<feature type="domain" description="Ribosomal RNA small subunit methyltransferase E PUA-like" evidence="12">
    <location>
        <begin position="25"/>
        <end position="60"/>
    </location>
</feature>
<evidence type="ECO:0000259" key="11">
    <source>
        <dbReference type="Pfam" id="PF04452"/>
    </source>
</evidence>
<dbReference type="NCBIfam" id="TIGR00046">
    <property type="entry name" value="RsmE family RNA methyltransferase"/>
    <property type="match status" value="1"/>
</dbReference>
<proteinExistence type="inferred from homology"/>
<dbReference type="Gene3D" id="3.40.1280.10">
    <property type="match status" value="1"/>
</dbReference>
<dbReference type="GO" id="GO:0070475">
    <property type="term" value="P:rRNA base methylation"/>
    <property type="evidence" value="ECO:0007669"/>
    <property type="project" value="TreeGrafter"/>
</dbReference>
<comment type="similarity">
    <text evidence="2 10">Belongs to the RNA methyltransferase RsmE family.</text>
</comment>
<evidence type="ECO:0000256" key="9">
    <source>
        <dbReference type="ARBA" id="ARBA00047944"/>
    </source>
</evidence>
<dbReference type="InterPro" id="IPR029026">
    <property type="entry name" value="tRNA_m1G_MTases_N"/>
</dbReference>
<dbReference type="AlphaFoldDB" id="A0A832GKZ9"/>
<sequence length="256" mass="29035">MAINLSLQGGHRFYINFQGEEGYLPPEEGLHAVKILRKKVGELIKLIDGKGTEYLGQIVYLSWKKRTPFVRVKIIEILRRENIPPISLKVLIPFLKGDKTEFLVEKATELGMTNLLLYQSKHTILRKRAFKKERFHEKALSALKQSGRLYLPEITFVENLSNFLESLSEEKSLKLLAHPQGTMDLLSLLDWLKAPPSQIILLSGPEGDLSPDELSLAKTKGFQTISLSPYVLRAETACMSLMCLISSLIFSIYKFS</sequence>
<dbReference type="EC" id="2.1.1.193" evidence="10"/>
<evidence type="ECO:0000256" key="4">
    <source>
        <dbReference type="ARBA" id="ARBA00022552"/>
    </source>
</evidence>
<dbReference type="PANTHER" id="PTHR30027">
    <property type="entry name" value="RIBOSOMAL RNA SMALL SUBUNIT METHYLTRANSFERASE E"/>
    <property type="match status" value="1"/>
</dbReference>
<dbReference type="InterPro" id="IPR015947">
    <property type="entry name" value="PUA-like_sf"/>
</dbReference>
<dbReference type="Pfam" id="PF20260">
    <property type="entry name" value="PUA_4"/>
    <property type="match status" value="1"/>
</dbReference>
<evidence type="ECO:0000313" key="13">
    <source>
        <dbReference type="EMBL" id="HGV55218.1"/>
    </source>
</evidence>
<keyword evidence="5 10" id="KW-0489">Methyltransferase</keyword>
<evidence type="ECO:0000256" key="10">
    <source>
        <dbReference type="PIRNR" id="PIRNR015601"/>
    </source>
</evidence>
<dbReference type="InterPro" id="IPR046886">
    <property type="entry name" value="RsmE_MTase_dom"/>
</dbReference>
<comment type="function">
    <text evidence="8 10">Specifically methylates the N3 position of the uracil ring of uridine 1498 (m3U1498) in 16S rRNA. Acts on the fully assembled 30S ribosomal subunit.</text>
</comment>
<evidence type="ECO:0000256" key="6">
    <source>
        <dbReference type="ARBA" id="ARBA00022679"/>
    </source>
</evidence>
<dbReference type="InterPro" id="IPR046887">
    <property type="entry name" value="RsmE_PUA-like"/>
</dbReference>
<evidence type="ECO:0000256" key="5">
    <source>
        <dbReference type="ARBA" id="ARBA00022603"/>
    </source>
</evidence>
<organism evidence="13">
    <name type="scientific">Caldimicrobium thiodismutans</name>
    <dbReference type="NCBI Taxonomy" id="1653476"/>
    <lineage>
        <taxon>Bacteria</taxon>
        <taxon>Pseudomonadati</taxon>
        <taxon>Thermodesulfobacteriota</taxon>
        <taxon>Thermodesulfobacteria</taxon>
        <taxon>Thermodesulfobacteriales</taxon>
        <taxon>Thermodesulfobacteriaceae</taxon>
        <taxon>Caldimicrobium</taxon>
    </lineage>
</organism>
<dbReference type="CDD" id="cd18084">
    <property type="entry name" value="RsmE-like"/>
    <property type="match status" value="1"/>
</dbReference>
<dbReference type="Pfam" id="PF04452">
    <property type="entry name" value="Methyltrans_RNA"/>
    <property type="match status" value="1"/>
</dbReference>
<dbReference type="InterPro" id="IPR006700">
    <property type="entry name" value="RsmE"/>
</dbReference>
<evidence type="ECO:0000256" key="7">
    <source>
        <dbReference type="ARBA" id="ARBA00022691"/>
    </source>
</evidence>
<evidence type="ECO:0000256" key="3">
    <source>
        <dbReference type="ARBA" id="ARBA00022490"/>
    </source>
</evidence>
<protein>
    <recommendedName>
        <fullName evidence="10">Ribosomal RNA small subunit methyltransferase E</fullName>
        <ecNumber evidence="10">2.1.1.193</ecNumber>
    </recommendedName>
</protein>
<dbReference type="PANTHER" id="PTHR30027:SF3">
    <property type="entry name" value="16S RRNA (URACIL(1498)-N(3))-METHYLTRANSFERASE"/>
    <property type="match status" value="1"/>
</dbReference>
<feature type="domain" description="Ribosomal RNA small subunit methyltransferase E methyltransferase" evidence="11">
    <location>
        <begin position="85"/>
        <end position="245"/>
    </location>
</feature>
<keyword evidence="7 10" id="KW-0949">S-adenosyl-L-methionine</keyword>
<keyword evidence="3 10" id="KW-0963">Cytoplasm</keyword>
<reference evidence="13" key="1">
    <citation type="journal article" date="2020" name="mSystems">
        <title>Genome- and Community-Level Interaction Insights into Carbon Utilization and Element Cycling Functions of Hydrothermarchaeota in Hydrothermal Sediment.</title>
        <authorList>
            <person name="Zhou Z."/>
            <person name="Liu Y."/>
            <person name="Xu W."/>
            <person name="Pan J."/>
            <person name="Luo Z.H."/>
            <person name="Li M."/>
        </authorList>
    </citation>
    <scope>NUCLEOTIDE SEQUENCE [LARGE SCALE GENOMIC DNA]</scope>
    <source>
        <strain evidence="13">SpSt-605</strain>
    </source>
</reference>
<keyword evidence="4 10" id="KW-0698">rRNA processing</keyword>
<accession>A0A832GKZ9</accession>
<evidence type="ECO:0000256" key="2">
    <source>
        <dbReference type="ARBA" id="ARBA00005528"/>
    </source>
</evidence>
<comment type="subcellular location">
    <subcellularLocation>
        <location evidence="1 10">Cytoplasm</location>
    </subcellularLocation>
</comment>
<comment type="caution">
    <text evidence="13">The sequence shown here is derived from an EMBL/GenBank/DDBJ whole genome shotgun (WGS) entry which is preliminary data.</text>
</comment>